<dbReference type="InterPro" id="IPR054726">
    <property type="entry name" value="Ubiq_DUF569-assoc"/>
</dbReference>
<feature type="compositionally biased region" description="Low complexity" evidence="1">
    <location>
        <begin position="385"/>
        <end position="406"/>
    </location>
</feature>
<dbReference type="InterPro" id="IPR008999">
    <property type="entry name" value="Actin-crosslinking"/>
</dbReference>
<gene>
    <name evidence="4" type="ORF">Adt_29328</name>
</gene>
<dbReference type="Gene3D" id="2.80.10.50">
    <property type="match status" value="2"/>
</dbReference>
<evidence type="ECO:0000313" key="5">
    <source>
        <dbReference type="Proteomes" id="UP001604336"/>
    </source>
</evidence>
<dbReference type="PANTHER" id="PTHR31205:SF69">
    <property type="entry name" value="ACTIN CROSS-LINKING PROTEIN (DUF569)"/>
    <property type="match status" value="1"/>
</dbReference>
<organism evidence="4 5">
    <name type="scientific">Abeliophyllum distichum</name>
    <dbReference type="NCBI Taxonomy" id="126358"/>
    <lineage>
        <taxon>Eukaryota</taxon>
        <taxon>Viridiplantae</taxon>
        <taxon>Streptophyta</taxon>
        <taxon>Embryophyta</taxon>
        <taxon>Tracheophyta</taxon>
        <taxon>Spermatophyta</taxon>
        <taxon>Magnoliopsida</taxon>
        <taxon>eudicotyledons</taxon>
        <taxon>Gunneridae</taxon>
        <taxon>Pentapetalae</taxon>
        <taxon>asterids</taxon>
        <taxon>lamiids</taxon>
        <taxon>Lamiales</taxon>
        <taxon>Oleaceae</taxon>
        <taxon>Forsythieae</taxon>
        <taxon>Abeliophyllum</taxon>
    </lineage>
</organism>
<dbReference type="CDD" id="cd23340">
    <property type="entry name" value="beta-trefoil_FSCN_ACP-like"/>
    <property type="match status" value="2"/>
</dbReference>
<evidence type="ECO:0000313" key="4">
    <source>
        <dbReference type="EMBL" id="KAL2484572.1"/>
    </source>
</evidence>
<keyword evidence="5" id="KW-1185">Reference proteome</keyword>
<dbReference type="InterPro" id="IPR007679">
    <property type="entry name" value="DUF569"/>
</dbReference>
<dbReference type="SUPFAM" id="SSF50405">
    <property type="entry name" value="Actin-crosslinking proteins"/>
    <property type="match status" value="2"/>
</dbReference>
<evidence type="ECO:0000256" key="1">
    <source>
        <dbReference type="SAM" id="MobiDB-lite"/>
    </source>
</evidence>
<reference evidence="5" key="1">
    <citation type="submission" date="2024-07" db="EMBL/GenBank/DDBJ databases">
        <title>Two chromosome-level genome assemblies of Korean endemic species Abeliophyllum distichum and Forsythia ovata (Oleaceae).</title>
        <authorList>
            <person name="Jang H."/>
        </authorList>
    </citation>
    <scope>NUCLEOTIDE SEQUENCE [LARGE SCALE GENOMIC DNA]</scope>
</reference>
<dbReference type="Proteomes" id="UP001604336">
    <property type="component" value="Unassembled WGS sequence"/>
</dbReference>
<accession>A0ABD1R826</accession>
<dbReference type="Pfam" id="PF22932">
    <property type="entry name" value="Ubiq_DUF_assoc"/>
    <property type="match status" value="1"/>
</dbReference>
<dbReference type="AlphaFoldDB" id="A0ABD1R826"/>
<feature type="domain" description="DUF569" evidence="2">
    <location>
        <begin position="1"/>
        <end position="142"/>
    </location>
</feature>
<feature type="region of interest" description="Disordered" evidence="1">
    <location>
        <begin position="385"/>
        <end position="420"/>
    </location>
</feature>
<sequence length="516" mass="57615">MEFFNKAKAVRLKSHLNKYLVADDDQVSTRQSRSDTRKGRWTVEIVETNSHVIRLKSCHGRYLTASKEPFLLGTIGCKVMQTEPENMKDFSIEWQPIRDGFQVKLKGLGGTYLIANGGTPPWRNSITHDNSNTDSTNNWILWDVEAVEIPENEFLTDYFSMVSSFSSVSDELSGLDMWSPLPESPVSVHSGYSPSFKMLSMKKKSFNLISRTPAMDLFQNSKAVRLRSVHDKYLIAEEDEESVTQERNGSSKNAKWIVEFVENSDNIIRLKSCYNKYLTASNQPFLLGMTGRKVLQTLPGRLDSSVEWEPIREGNSVKLKTRYGQFLRANGGLPPWRNSVTHDIPHRTATQDSILWDVHLVEIMVAQSPVAAAGASPPLVVHSDSFASDSSSPSTHSSMSASFSGHESNDSMVSSPPKGSEGRTIYFHVANEYGEIDEGFEELGITFKGIGVQELTKRLEEELGMNGIIVCTRSPLNGKLYPLRLQLPPNNSNMHVVVVPTSSQETQDLGRTQTPS</sequence>
<proteinExistence type="predicted"/>
<dbReference type="EMBL" id="JBFOLK010000009">
    <property type="protein sequence ID" value="KAL2484572.1"/>
    <property type="molecule type" value="Genomic_DNA"/>
</dbReference>
<dbReference type="FunFam" id="2.80.10.50:FF:000067">
    <property type="entry name" value="BnaC05g19630D protein"/>
    <property type="match status" value="2"/>
</dbReference>
<feature type="domain" description="DUF569" evidence="3">
    <location>
        <begin position="422"/>
        <end position="499"/>
    </location>
</feature>
<dbReference type="PANTHER" id="PTHR31205">
    <property type="entry name" value="ACTIN CROSS-LINKING PROTEIN (DUF569)"/>
    <property type="match status" value="1"/>
</dbReference>
<protein>
    <submittedName>
        <fullName evidence="4">Actin cross-linking protein</fullName>
    </submittedName>
</protein>
<dbReference type="Pfam" id="PF04601">
    <property type="entry name" value="DUF569"/>
    <property type="match status" value="2"/>
</dbReference>
<comment type="caution">
    <text evidence="4">The sequence shown here is derived from an EMBL/GenBank/DDBJ whole genome shotgun (WGS) entry which is preliminary data.</text>
</comment>
<feature type="domain" description="DUF569" evidence="2">
    <location>
        <begin position="215"/>
        <end position="356"/>
    </location>
</feature>
<evidence type="ECO:0000259" key="3">
    <source>
        <dbReference type="Pfam" id="PF22932"/>
    </source>
</evidence>
<evidence type="ECO:0000259" key="2">
    <source>
        <dbReference type="Pfam" id="PF04601"/>
    </source>
</evidence>
<name>A0ABD1R826_9LAMI</name>